<feature type="compositionally biased region" description="Polar residues" evidence="1">
    <location>
        <begin position="97"/>
        <end position="108"/>
    </location>
</feature>
<feature type="region of interest" description="Disordered" evidence="1">
    <location>
        <begin position="56"/>
        <end position="123"/>
    </location>
</feature>
<gene>
    <name evidence="3" type="primary">LOC104591371</name>
</gene>
<feature type="compositionally biased region" description="Low complexity" evidence="1">
    <location>
        <begin position="109"/>
        <end position="121"/>
    </location>
</feature>
<dbReference type="Proteomes" id="UP000189703">
    <property type="component" value="Unplaced"/>
</dbReference>
<dbReference type="AlphaFoldDB" id="A0A1U7ZJG9"/>
<evidence type="ECO:0000256" key="1">
    <source>
        <dbReference type="SAM" id="MobiDB-lite"/>
    </source>
</evidence>
<accession>A0A1U7ZJG9</accession>
<dbReference type="KEGG" id="nnu:104591371"/>
<dbReference type="RefSeq" id="XP_010248463.1">
    <property type="nucleotide sequence ID" value="XM_010250161.1"/>
</dbReference>
<evidence type="ECO:0000313" key="2">
    <source>
        <dbReference type="Proteomes" id="UP000189703"/>
    </source>
</evidence>
<keyword evidence="2" id="KW-1185">Reference proteome</keyword>
<feature type="compositionally biased region" description="Polar residues" evidence="1">
    <location>
        <begin position="56"/>
        <end position="67"/>
    </location>
</feature>
<feature type="compositionally biased region" description="Low complexity" evidence="1">
    <location>
        <begin position="75"/>
        <end position="89"/>
    </location>
</feature>
<dbReference type="GeneID" id="104591371"/>
<name>A0A1U7ZJG9_NELNU</name>
<organism evidence="2 3">
    <name type="scientific">Nelumbo nucifera</name>
    <name type="common">Sacred lotus</name>
    <dbReference type="NCBI Taxonomy" id="4432"/>
    <lineage>
        <taxon>Eukaryota</taxon>
        <taxon>Viridiplantae</taxon>
        <taxon>Streptophyta</taxon>
        <taxon>Embryophyta</taxon>
        <taxon>Tracheophyta</taxon>
        <taxon>Spermatophyta</taxon>
        <taxon>Magnoliopsida</taxon>
        <taxon>Proteales</taxon>
        <taxon>Nelumbonaceae</taxon>
        <taxon>Nelumbo</taxon>
    </lineage>
</organism>
<proteinExistence type="predicted"/>
<reference evidence="3" key="1">
    <citation type="submission" date="2025-08" db="UniProtKB">
        <authorList>
            <consortium name="RefSeq"/>
        </authorList>
    </citation>
    <scope>IDENTIFICATION</scope>
</reference>
<dbReference type="InParanoid" id="A0A1U7ZJG9"/>
<sequence>MAVYLIDRLPTLTLCNRSPYELITVTGVGVLPVDMNTSVGISSLMNLGFLSSSGTSIDPVTSPSNLQVAAPPPLGLSSSSGDVSSPSSDCQRPPSVPSKTPATPTPSIESTPSDVPSSVSEPPRRTRLIQELLDATPVAPPPPQRTHTMVTKSMSSTASLATATTRYPILAALLVDITPEQCEPVTYSSAAKHPLWQHAMQQEY</sequence>
<protein>
    <submittedName>
        <fullName evidence="3">Uclacyanin-3-like</fullName>
    </submittedName>
</protein>
<evidence type="ECO:0000313" key="3">
    <source>
        <dbReference type="RefSeq" id="XP_010248463.1"/>
    </source>
</evidence>